<dbReference type="PANTHER" id="PTHR45080">
    <property type="entry name" value="CONTACTIN 5"/>
    <property type="match status" value="1"/>
</dbReference>
<dbReference type="SMART" id="SM00409">
    <property type="entry name" value="IG"/>
    <property type="match status" value="5"/>
</dbReference>
<gene>
    <name evidence="8" type="ORF">BaRGS_00038784</name>
</gene>
<accession>A0ABD0J5F2</accession>
<evidence type="ECO:0000256" key="1">
    <source>
        <dbReference type="ARBA" id="ARBA00022729"/>
    </source>
</evidence>
<feature type="non-terminal residue" evidence="8">
    <location>
        <position position="1"/>
    </location>
</feature>
<keyword evidence="5" id="KW-0472">Membrane</keyword>
<dbReference type="InterPro" id="IPR003598">
    <property type="entry name" value="Ig_sub2"/>
</dbReference>
<evidence type="ECO:0000256" key="4">
    <source>
        <dbReference type="SAM" id="MobiDB-lite"/>
    </source>
</evidence>
<comment type="caution">
    <text evidence="8">The sequence shown here is derived from an EMBL/GenBank/DDBJ whole genome shotgun (WGS) entry which is preliminary data.</text>
</comment>
<keyword evidence="9" id="KW-1185">Reference proteome</keyword>
<dbReference type="EMBL" id="JACVVK020000643">
    <property type="protein sequence ID" value="KAK7461164.1"/>
    <property type="molecule type" value="Genomic_DNA"/>
</dbReference>
<sequence length="874" mass="94847">AQSLKILPPGGSLAYDLTQSNEKLIVFTCTAPDQASAGTLEWFDKNDRPLTSGSGRVLVYTQGMSKILQISRPGDSDGGTYTCKGTVEGQETEASILLELYKGISNTSPLQQYPVQGTDAKIMCNVSSSMSFAVKWFTGDLVPIQTGDKFLQMTDHLLVKNIQLNDSGHYFCQCMIPNLGITQGYNISVTVTIPPKMDGPITQEPPTPKEGDDLELICVAEGTPAPSYMYYKGNVPVNDEPSTNGRLRLEKVTRDQEGIYTCIATNKGGEDRQDVRVDIRIPPKIDPIQNISMEANRECIMQCVAKGDPKPNLFWRRKDRQDYYTENPTEGEEIRVEEYSQTDDENEFTSITTTTLKLIIPTLKPEHSAEYVCKAENEAGMEEKAGRIDVQYAPNFSDQANAGTAFYGWIGGSTNLTCVANGNPEPVISWWYNNQEVQQGTDYTVIAGNSGVPTKAISYLIPSVRADTVDNVFGSYICRAVNKFNPSGEEQTLEFKQATFPAAPKSVTVTQSKPTLLVLNIETPDDNGGQPVIAYEIKTWKQVSNDEIITQTSVRDLEANTNYIIEVSAKSKVGLGIAEQIQGTTATVRQPEEVHVTSSREGSAANSYTLTWDVPLDGGADILSYRVEYAKADVDTTSDPWSLARAPAGYDKREVDNGQATSLALSGLDRDAYYHVKVVAINRIGESSPASFIFKTSSQGGEASVDSGSAPALGKGGILGIILVLLLLLLIAVDVALYKTKQCGIIWTICQALGRKDEGAATSSKSPEDGDEANAKLLGKEKEDSLKTENEVAKEAEPAVEAEPEAPQEKELEPEDKEEKPAEPVKAEEPAEPKAKTPTEPEPEAPKAEPAPETTPAVDTQPASDEKPDATANA</sequence>
<dbReference type="Pfam" id="PF13927">
    <property type="entry name" value="Ig_3"/>
    <property type="match status" value="2"/>
</dbReference>
<keyword evidence="3" id="KW-1015">Disulfide bond</keyword>
<dbReference type="InterPro" id="IPR007110">
    <property type="entry name" value="Ig-like_dom"/>
</dbReference>
<keyword evidence="5" id="KW-0812">Transmembrane</keyword>
<name>A0ABD0J5F2_9CAEN</name>
<evidence type="ECO:0000259" key="7">
    <source>
        <dbReference type="PROSITE" id="PS50853"/>
    </source>
</evidence>
<evidence type="ECO:0000256" key="5">
    <source>
        <dbReference type="SAM" id="Phobius"/>
    </source>
</evidence>
<dbReference type="InterPro" id="IPR036116">
    <property type="entry name" value="FN3_sf"/>
</dbReference>
<dbReference type="InterPro" id="IPR036179">
    <property type="entry name" value="Ig-like_dom_sf"/>
</dbReference>
<dbReference type="InterPro" id="IPR013098">
    <property type="entry name" value="Ig_I-set"/>
</dbReference>
<keyword evidence="5" id="KW-1133">Transmembrane helix</keyword>
<dbReference type="Pfam" id="PF07679">
    <property type="entry name" value="I-set"/>
    <property type="match status" value="2"/>
</dbReference>
<evidence type="ECO:0000313" key="9">
    <source>
        <dbReference type="Proteomes" id="UP001519460"/>
    </source>
</evidence>
<feature type="domain" description="Ig-like" evidence="6">
    <location>
        <begin position="283"/>
        <end position="389"/>
    </location>
</feature>
<evidence type="ECO:0000259" key="6">
    <source>
        <dbReference type="PROSITE" id="PS50835"/>
    </source>
</evidence>
<reference evidence="8 9" key="1">
    <citation type="journal article" date="2023" name="Sci. Data">
        <title>Genome assembly of the Korean intertidal mud-creeper Batillaria attramentaria.</title>
        <authorList>
            <person name="Patra A.K."/>
            <person name="Ho P.T."/>
            <person name="Jun S."/>
            <person name="Lee S.J."/>
            <person name="Kim Y."/>
            <person name="Won Y.J."/>
        </authorList>
    </citation>
    <scope>NUCLEOTIDE SEQUENCE [LARGE SCALE GENOMIC DNA]</scope>
    <source>
        <strain evidence="8">Wonlab-2016</strain>
    </source>
</reference>
<dbReference type="SMART" id="SM00408">
    <property type="entry name" value="IGc2"/>
    <property type="match status" value="5"/>
</dbReference>
<dbReference type="SUPFAM" id="SSF49265">
    <property type="entry name" value="Fibronectin type III"/>
    <property type="match status" value="1"/>
</dbReference>
<dbReference type="SMART" id="SM00060">
    <property type="entry name" value="FN3"/>
    <property type="match status" value="2"/>
</dbReference>
<dbReference type="Gene3D" id="2.60.40.10">
    <property type="entry name" value="Immunoglobulins"/>
    <property type="match status" value="7"/>
</dbReference>
<dbReference type="PROSITE" id="PS50853">
    <property type="entry name" value="FN3"/>
    <property type="match status" value="1"/>
</dbReference>
<dbReference type="PROSITE" id="PS50835">
    <property type="entry name" value="IG_LIKE"/>
    <property type="match status" value="5"/>
</dbReference>
<feature type="domain" description="Ig-like" evidence="6">
    <location>
        <begin position="195"/>
        <end position="278"/>
    </location>
</feature>
<feature type="domain" description="Ig-like" evidence="6">
    <location>
        <begin position="116"/>
        <end position="188"/>
    </location>
</feature>
<feature type="compositionally biased region" description="Basic and acidic residues" evidence="4">
    <location>
        <begin position="807"/>
        <end position="847"/>
    </location>
</feature>
<dbReference type="CDD" id="cd00063">
    <property type="entry name" value="FN3"/>
    <property type="match status" value="2"/>
</dbReference>
<feature type="domain" description="Fibronectin type-III" evidence="7">
    <location>
        <begin position="590"/>
        <end position="700"/>
    </location>
</feature>
<keyword evidence="1" id="KW-0732">Signal</keyword>
<dbReference type="InterPro" id="IPR003599">
    <property type="entry name" value="Ig_sub"/>
</dbReference>
<dbReference type="PANTHER" id="PTHR45080:SF8">
    <property type="entry name" value="IG-LIKE DOMAIN-CONTAINING PROTEIN"/>
    <property type="match status" value="1"/>
</dbReference>
<feature type="compositionally biased region" description="Basic and acidic residues" evidence="4">
    <location>
        <begin position="778"/>
        <end position="797"/>
    </location>
</feature>
<feature type="compositionally biased region" description="Basic and acidic residues" evidence="4">
    <location>
        <begin position="864"/>
        <end position="874"/>
    </location>
</feature>
<organism evidence="8 9">
    <name type="scientific">Batillaria attramentaria</name>
    <dbReference type="NCBI Taxonomy" id="370345"/>
    <lineage>
        <taxon>Eukaryota</taxon>
        <taxon>Metazoa</taxon>
        <taxon>Spiralia</taxon>
        <taxon>Lophotrochozoa</taxon>
        <taxon>Mollusca</taxon>
        <taxon>Gastropoda</taxon>
        <taxon>Caenogastropoda</taxon>
        <taxon>Sorbeoconcha</taxon>
        <taxon>Cerithioidea</taxon>
        <taxon>Batillariidae</taxon>
        <taxon>Batillaria</taxon>
    </lineage>
</organism>
<feature type="domain" description="Ig-like" evidence="6">
    <location>
        <begin position="394"/>
        <end position="494"/>
    </location>
</feature>
<proteinExistence type="predicted"/>
<dbReference type="InterPro" id="IPR003961">
    <property type="entry name" value="FN3_dom"/>
</dbReference>
<evidence type="ECO:0000256" key="2">
    <source>
        <dbReference type="ARBA" id="ARBA00022737"/>
    </source>
</evidence>
<feature type="region of interest" description="Disordered" evidence="4">
    <location>
        <begin position="759"/>
        <end position="874"/>
    </location>
</feature>
<dbReference type="Proteomes" id="UP001519460">
    <property type="component" value="Unassembled WGS sequence"/>
</dbReference>
<evidence type="ECO:0000256" key="3">
    <source>
        <dbReference type="ARBA" id="ARBA00023157"/>
    </source>
</evidence>
<protein>
    <submittedName>
        <fullName evidence="8">Uncharacterized protein</fullName>
    </submittedName>
</protein>
<dbReference type="CDD" id="cd00096">
    <property type="entry name" value="Ig"/>
    <property type="match status" value="3"/>
</dbReference>
<feature type="transmembrane region" description="Helical" evidence="5">
    <location>
        <begin position="717"/>
        <end position="738"/>
    </location>
</feature>
<keyword evidence="2" id="KW-0677">Repeat</keyword>
<evidence type="ECO:0000313" key="8">
    <source>
        <dbReference type="EMBL" id="KAK7461164.1"/>
    </source>
</evidence>
<dbReference type="SUPFAM" id="SSF48726">
    <property type="entry name" value="Immunoglobulin"/>
    <property type="match status" value="5"/>
</dbReference>
<feature type="domain" description="Ig-like" evidence="6">
    <location>
        <begin position="9"/>
        <end position="97"/>
    </location>
</feature>
<dbReference type="Pfam" id="PF00041">
    <property type="entry name" value="fn3"/>
    <property type="match status" value="2"/>
</dbReference>
<dbReference type="InterPro" id="IPR013783">
    <property type="entry name" value="Ig-like_fold"/>
</dbReference>
<dbReference type="InterPro" id="IPR050958">
    <property type="entry name" value="Cell_Adh-Cytoskel_Orgn"/>
</dbReference>
<dbReference type="AlphaFoldDB" id="A0ABD0J5F2"/>